<protein>
    <submittedName>
        <fullName evidence="1">Uncharacterized protein</fullName>
    </submittedName>
</protein>
<dbReference type="Proteomes" id="UP000234323">
    <property type="component" value="Unassembled WGS sequence"/>
</dbReference>
<dbReference type="VEuPathDB" id="FungiDB:RhiirA1_447852"/>
<organism evidence="1 2">
    <name type="scientific">Rhizophagus irregularis</name>
    <dbReference type="NCBI Taxonomy" id="588596"/>
    <lineage>
        <taxon>Eukaryota</taxon>
        <taxon>Fungi</taxon>
        <taxon>Fungi incertae sedis</taxon>
        <taxon>Mucoromycota</taxon>
        <taxon>Glomeromycotina</taxon>
        <taxon>Glomeromycetes</taxon>
        <taxon>Glomerales</taxon>
        <taxon>Glomeraceae</taxon>
        <taxon>Rhizophagus</taxon>
    </lineage>
</organism>
<proteinExistence type="predicted"/>
<keyword evidence="2" id="KW-1185">Reference proteome</keyword>
<sequence length="114" mass="13187">MEICCIDLKQINYSPKKEIVGDLQRRSGAENFTYQHGVRKRLKSVERFQFKKILLQKLSRLSLKQPHHSDNQASNFLGNEYTHKLIHVHTNLEESNEGNGPYTASFCFLGPNIL</sequence>
<evidence type="ECO:0000313" key="1">
    <source>
        <dbReference type="EMBL" id="PKY46840.1"/>
    </source>
</evidence>
<gene>
    <name evidence="1" type="ORF">RhiirA4_461828</name>
</gene>
<evidence type="ECO:0000313" key="2">
    <source>
        <dbReference type="Proteomes" id="UP000234323"/>
    </source>
</evidence>
<comment type="caution">
    <text evidence="1">The sequence shown here is derived from an EMBL/GenBank/DDBJ whole genome shotgun (WGS) entry which is preliminary data.</text>
</comment>
<accession>A0A2I1GJN3</accession>
<dbReference type="EMBL" id="LLXI01000490">
    <property type="protein sequence ID" value="PKY46840.1"/>
    <property type="molecule type" value="Genomic_DNA"/>
</dbReference>
<dbReference type="AlphaFoldDB" id="A0A2I1GJN3"/>
<reference evidence="1 2" key="1">
    <citation type="submission" date="2015-10" db="EMBL/GenBank/DDBJ databases">
        <title>Genome analyses suggest a sexual origin of heterokaryosis in a supposedly ancient asexual fungus.</title>
        <authorList>
            <person name="Ropars J."/>
            <person name="Sedzielewska K."/>
            <person name="Noel J."/>
            <person name="Charron P."/>
            <person name="Farinelli L."/>
            <person name="Marton T."/>
            <person name="Kruger M."/>
            <person name="Pelin A."/>
            <person name="Brachmann A."/>
            <person name="Corradi N."/>
        </authorList>
    </citation>
    <scope>NUCLEOTIDE SEQUENCE [LARGE SCALE GENOMIC DNA]</scope>
    <source>
        <strain evidence="1 2">A4</strain>
    </source>
</reference>
<name>A0A2I1GJN3_9GLOM</name>